<evidence type="ECO:0000313" key="3">
    <source>
        <dbReference type="Proteomes" id="UP000243579"/>
    </source>
</evidence>
<evidence type="ECO:0008006" key="4">
    <source>
        <dbReference type="Google" id="ProtNLM"/>
    </source>
</evidence>
<dbReference type="OrthoDB" id="435275at2759"/>
<feature type="region of interest" description="Disordered" evidence="1">
    <location>
        <begin position="288"/>
        <end position="349"/>
    </location>
</feature>
<dbReference type="GO" id="GO:0006357">
    <property type="term" value="P:regulation of transcription by RNA polymerase II"/>
    <property type="evidence" value="ECO:0007669"/>
    <property type="project" value="InterPro"/>
</dbReference>
<dbReference type="PANTHER" id="PTHR14898">
    <property type="entry name" value="ENHANCER OF POLYCOMB"/>
    <property type="match status" value="1"/>
</dbReference>
<protein>
    <recommendedName>
        <fullName evidence="4">Enhancer of polycomb-like protein</fullName>
    </recommendedName>
</protein>
<dbReference type="GO" id="GO:0035267">
    <property type="term" value="C:NuA4 histone acetyltransferase complex"/>
    <property type="evidence" value="ECO:0007669"/>
    <property type="project" value="InterPro"/>
</dbReference>
<dbReference type="STRING" id="1202772.A0A1V9YBA0"/>
<dbReference type="AlphaFoldDB" id="A0A1V9YBA0"/>
<organism evidence="2 3">
    <name type="scientific">Achlya hypogyna</name>
    <name type="common">Oomycete</name>
    <name type="synonym">Protoachlya hypogyna</name>
    <dbReference type="NCBI Taxonomy" id="1202772"/>
    <lineage>
        <taxon>Eukaryota</taxon>
        <taxon>Sar</taxon>
        <taxon>Stramenopiles</taxon>
        <taxon>Oomycota</taxon>
        <taxon>Saprolegniomycetes</taxon>
        <taxon>Saprolegniales</taxon>
        <taxon>Achlyaceae</taxon>
        <taxon>Achlya</taxon>
    </lineage>
</organism>
<gene>
    <name evidence="2" type="ORF">ACHHYP_15212</name>
</gene>
<keyword evidence="3" id="KW-1185">Reference proteome</keyword>
<comment type="caution">
    <text evidence="2">The sequence shown here is derived from an EMBL/GenBank/DDBJ whole genome shotgun (WGS) entry which is preliminary data.</text>
</comment>
<evidence type="ECO:0000256" key="1">
    <source>
        <dbReference type="SAM" id="MobiDB-lite"/>
    </source>
</evidence>
<evidence type="ECO:0000313" key="2">
    <source>
        <dbReference type="EMBL" id="OQR82984.1"/>
    </source>
</evidence>
<dbReference type="Proteomes" id="UP000243579">
    <property type="component" value="Unassembled WGS sequence"/>
</dbReference>
<name>A0A1V9YBA0_ACHHY</name>
<reference evidence="2 3" key="1">
    <citation type="journal article" date="2014" name="Genome Biol. Evol.">
        <title>The secreted proteins of Achlya hypogyna and Thraustotheca clavata identify the ancestral oomycete secretome and reveal gene acquisitions by horizontal gene transfer.</title>
        <authorList>
            <person name="Misner I."/>
            <person name="Blouin N."/>
            <person name="Leonard G."/>
            <person name="Richards T.A."/>
            <person name="Lane C.E."/>
        </authorList>
    </citation>
    <scope>NUCLEOTIDE SEQUENCE [LARGE SCALE GENOMIC DNA]</scope>
    <source>
        <strain evidence="2 3">ATCC 48635</strain>
    </source>
</reference>
<feature type="compositionally biased region" description="Basic residues" evidence="1">
    <location>
        <begin position="312"/>
        <end position="326"/>
    </location>
</feature>
<dbReference type="EMBL" id="JNBR01002405">
    <property type="protein sequence ID" value="OQR82984.1"/>
    <property type="molecule type" value="Genomic_DNA"/>
</dbReference>
<dbReference type="InterPro" id="IPR024943">
    <property type="entry name" value="Enhancer_polycomb"/>
</dbReference>
<proteinExistence type="predicted"/>
<accession>A0A1V9YBA0</accession>
<sequence length="503" mass="57633">MHRRQNLRPRALDIHSRIKIIRSDEDIVMEEEDGTVGPRITSFQELAEMIDDQPAKPKRKKHIPIPMNSTVANYEKEVTADFVLPTSYIKMSLNFQTPASSSSATPEKVEVDLEVEDMEWLRSHPRYGELGDPRYQLSYEQFAKMLDVLERATALINPGVITLAEADEVFLKQLQLKASPLNRVTTDVYNYWVAKRTSLKRPLLRKYWPQTPLNDTNPHLVFRPREKERYKLRKHRKNDMEGLRKLQQLRHDFDRVRQLLEMVKRRERFKRMSVDFLDETRRQSIHDTIAAAVPSMPPRHPKIPTEEDRDSKHKKKKKKKDKKHRRDSIDGDSVSESSGPHVLKSATAMEVQRLPVPTFMDARVADGADVAPGASDSKAVVSFPTYPQSTAQLYSSMFQDPPQFRCRSRYGRGGRLIMDRIPVFKSHIDYEAPPLVSALPPPSGAGLTPPAPTPTATLLATLGASHQQRMEAIYNMSDSEDELVTMDTVEEDKVRTLKYTLAT</sequence>